<dbReference type="EMBL" id="LVJZ01000005">
    <property type="protein sequence ID" value="ODB92852.1"/>
    <property type="molecule type" value="Genomic_DNA"/>
</dbReference>
<keyword evidence="3" id="KW-0804">Transcription</keyword>
<dbReference type="Gene3D" id="1.10.357.10">
    <property type="entry name" value="Tetracycline Repressor, domain 2"/>
    <property type="match status" value="1"/>
</dbReference>
<dbReference type="Pfam" id="PF09209">
    <property type="entry name" value="CecR_C"/>
    <property type="match status" value="1"/>
</dbReference>
<feature type="DNA-binding region" description="H-T-H motif" evidence="4">
    <location>
        <begin position="33"/>
        <end position="52"/>
    </location>
</feature>
<dbReference type="OrthoDB" id="2356263at2"/>
<dbReference type="AlphaFoldDB" id="A0A1E2UI85"/>
<dbReference type="Pfam" id="PF00440">
    <property type="entry name" value="TetR_N"/>
    <property type="match status" value="1"/>
</dbReference>
<evidence type="ECO:0000256" key="3">
    <source>
        <dbReference type="ARBA" id="ARBA00023163"/>
    </source>
</evidence>
<protein>
    <recommendedName>
        <fullName evidence="5">HTH tetR-type domain-containing protein</fullName>
    </recommendedName>
</protein>
<evidence type="ECO:0000313" key="7">
    <source>
        <dbReference type="Proteomes" id="UP000094849"/>
    </source>
</evidence>
<organism evidence="6 7">
    <name type="scientific">Candidatus Thiodiazotropha endoloripes</name>
    <dbReference type="NCBI Taxonomy" id="1818881"/>
    <lineage>
        <taxon>Bacteria</taxon>
        <taxon>Pseudomonadati</taxon>
        <taxon>Pseudomonadota</taxon>
        <taxon>Gammaproteobacteria</taxon>
        <taxon>Chromatiales</taxon>
        <taxon>Sedimenticolaceae</taxon>
        <taxon>Candidatus Thiodiazotropha</taxon>
    </lineage>
</organism>
<proteinExistence type="predicted"/>
<dbReference type="Proteomes" id="UP000094849">
    <property type="component" value="Unassembled WGS sequence"/>
</dbReference>
<name>A0A1E2UI85_9GAMM</name>
<keyword evidence="7" id="KW-1185">Reference proteome</keyword>
<evidence type="ECO:0000256" key="1">
    <source>
        <dbReference type="ARBA" id="ARBA00023015"/>
    </source>
</evidence>
<dbReference type="InterPro" id="IPR015292">
    <property type="entry name" value="Tscrpt_reg_YbiH_C"/>
</dbReference>
<keyword evidence="1" id="KW-0805">Transcription regulation</keyword>
<dbReference type="STRING" id="1818881.A3196_18940"/>
<dbReference type="SUPFAM" id="SSF48498">
    <property type="entry name" value="Tetracyclin repressor-like, C-terminal domain"/>
    <property type="match status" value="1"/>
</dbReference>
<evidence type="ECO:0000256" key="2">
    <source>
        <dbReference type="ARBA" id="ARBA00023125"/>
    </source>
</evidence>
<comment type="caution">
    <text evidence="6">The sequence shown here is derived from an EMBL/GenBank/DDBJ whole genome shotgun (WGS) entry which is preliminary data.</text>
</comment>
<dbReference type="SUPFAM" id="SSF46689">
    <property type="entry name" value="Homeodomain-like"/>
    <property type="match status" value="1"/>
</dbReference>
<evidence type="ECO:0000313" key="6">
    <source>
        <dbReference type="EMBL" id="ODB92852.1"/>
    </source>
</evidence>
<dbReference type="PANTHER" id="PTHR30055:SF234">
    <property type="entry name" value="HTH-TYPE TRANSCRIPTIONAL REGULATOR BETI"/>
    <property type="match status" value="1"/>
</dbReference>
<dbReference type="GO" id="GO:0003700">
    <property type="term" value="F:DNA-binding transcription factor activity"/>
    <property type="evidence" value="ECO:0007669"/>
    <property type="project" value="TreeGrafter"/>
</dbReference>
<keyword evidence="2 4" id="KW-0238">DNA-binding</keyword>
<accession>A0A1E2UI85</accession>
<gene>
    <name evidence="6" type="ORF">A3196_18940</name>
</gene>
<dbReference type="RefSeq" id="WP_069015628.1">
    <property type="nucleotide sequence ID" value="NZ_LVJW01000007.1"/>
</dbReference>
<evidence type="ECO:0000259" key="5">
    <source>
        <dbReference type="PROSITE" id="PS50977"/>
    </source>
</evidence>
<dbReference type="InterPro" id="IPR009057">
    <property type="entry name" value="Homeodomain-like_sf"/>
</dbReference>
<sequence>MSTAPAESQNDTRTRLLNAALQAFGSRDYDGVSTREIVEMADANISAISYHFEHKQGLYHATVAYLCEILKAGMAEQLDSLEPWLKQASAEDCGEKACQFLGHFFEHILLGEVGKHAPGIIFREQNRPTEAYQILFENLLGPMHKSLAQLVAKYRGQSAQDPQVLYMVHSLLGQTVIFRIAQTTLLKILKRKRYSGENINAIKRQLGAQCRAILDTQPITNHSNH</sequence>
<reference evidence="6 7" key="1">
    <citation type="submission" date="2016-03" db="EMBL/GenBank/DDBJ databases">
        <title>Chemosynthetic sulphur-oxidizing symbionts of marine invertebrate animals are capable of nitrogen fixation.</title>
        <authorList>
            <person name="Petersen J.M."/>
            <person name="Kemper A."/>
            <person name="Gruber-Vodicka H."/>
            <person name="Cardini U."/>
            <person name="Geest Mvander."/>
            <person name="Kleiner M."/>
            <person name="Bulgheresi S."/>
            <person name="Fussmann M."/>
            <person name="Herbold C."/>
            <person name="Seah B.K.B."/>
            <person name="Antony C.Paul."/>
            <person name="Liu D."/>
            <person name="Belitz A."/>
            <person name="Weber M."/>
        </authorList>
    </citation>
    <scope>NUCLEOTIDE SEQUENCE [LARGE SCALE GENOMIC DNA]</scope>
    <source>
        <strain evidence="6">G_D</strain>
    </source>
</reference>
<dbReference type="InterPro" id="IPR036271">
    <property type="entry name" value="Tet_transcr_reg_TetR-rel_C_sf"/>
</dbReference>
<feature type="domain" description="HTH tetR-type" evidence="5">
    <location>
        <begin position="10"/>
        <end position="70"/>
    </location>
</feature>
<dbReference type="GO" id="GO:0000976">
    <property type="term" value="F:transcription cis-regulatory region binding"/>
    <property type="evidence" value="ECO:0007669"/>
    <property type="project" value="TreeGrafter"/>
</dbReference>
<dbReference type="InterPro" id="IPR001647">
    <property type="entry name" value="HTH_TetR"/>
</dbReference>
<dbReference type="Gene3D" id="1.10.10.60">
    <property type="entry name" value="Homeodomain-like"/>
    <property type="match status" value="1"/>
</dbReference>
<dbReference type="InterPro" id="IPR050109">
    <property type="entry name" value="HTH-type_TetR-like_transc_reg"/>
</dbReference>
<evidence type="ECO:0000256" key="4">
    <source>
        <dbReference type="PROSITE-ProRule" id="PRU00335"/>
    </source>
</evidence>
<dbReference type="PANTHER" id="PTHR30055">
    <property type="entry name" value="HTH-TYPE TRANSCRIPTIONAL REGULATOR RUTR"/>
    <property type="match status" value="1"/>
</dbReference>
<dbReference type="PROSITE" id="PS50977">
    <property type="entry name" value="HTH_TETR_2"/>
    <property type="match status" value="1"/>
</dbReference>